<dbReference type="GeneID" id="56142868"/>
<dbReference type="Proteomes" id="UP000510869">
    <property type="component" value="Chromosome"/>
</dbReference>
<evidence type="ECO:0000259" key="1">
    <source>
        <dbReference type="Pfam" id="PF12680"/>
    </source>
</evidence>
<name>A0A7D6CQF9_9EURY</name>
<gene>
    <name evidence="2" type="ORF">HYG81_06645</name>
</gene>
<dbReference type="Pfam" id="PF12680">
    <property type="entry name" value="SnoaL_2"/>
    <property type="match status" value="1"/>
</dbReference>
<dbReference type="EMBL" id="CP059154">
    <property type="protein sequence ID" value="QLK27275.1"/>
    <property type="molecule type" value="Genomic_DNA"/>
</dbReference>
<dbReference type="InterPro" id="IPR032710">
    <property type="entry name" value="NTF2-like_dom_sf"/>
</dbReference>
<protein>
    <submittedName>
        <fullName evidence="2">Nuclear transport factor 2 family protein</fullName>
    </submittedName>
</protein>
<sequence>MGESPDAAIERKGIVLEYFRRLDRGDDLLELFADDARVFYPKWGIATGHEEIGEMFGDVGGIVSSMSHDYETFNYVIDGDIVVVEGTSTGETAAGTEWRPDGTPGGGRWCDVFEVRDGEIQRLFIYLDPDYAGTDTEQYPWL</sequence>
<reference evidence="2 3" key="1">
    <citation type="submission" date="2020-07" db="EMBL/GenBank/DDBJ databases">
        <title>Natrinema (YPL30) sp. nov. and Haloterrigena xxxxxx (YPL8) sp. nov., isolated from a salt mine.</title>
        <authorList>
            <person name="Cui H."/>
        </authorList>
    </citation>
    <scope>NUCLEOTIDE SEQUENCE [LARGE SCALE GENOMIC DNA]</scope>
    <source>
        <strain evidence="2 3">YPL13</strain>
    </source>
</reference>
<dbReference type="InterPro" id="IPR037401">
    <property type="entry name" value="SnoaL-like"/>
</dbReference>
<organism evidence="2 3">
    <name type="scientific">Natrinema zhouii</name>
    <dbReference type="NCBI Taxonomy" id="1710539"/>
    <lineage>
        <taxon>Archaea</taxon>
        <taxon>Methanobacteriati</taxon>
        <taxon>Methanobacteriota</taxon>
        <taxon>Stenosarchaea group</taxon>
        <taxon>Halobacteria</taxon>
        <taxon>Halobacteriales</taxon>
        <taxon>Natrialbaceae</taxon>
        <taxon>Natrinema</taxon>
    </lineage>
</organism>
<dbReference type="AlphaFoldDB" id="A0A7D6CQF9"/>
<proteinExistence type="predicted"/>
<dbReference type="KEGG" id="nay:HYG81_06645"/>
<dbReference type="OrthoDB" id="350477at2157"/>
<dbReference type="RefSeq" id="WP_180842437.1">
    <property type="nucleotide sequence ID" value="NZ_CP059154.1"/>
</dbReference>
<accession>A0A7D6CQF9</accession>
<evidence type="ECO:0000313" key="3">
    <source>
        <dbReference type="Proteomes" id="UP000510869"/>
    </source>
</evidence>
<keyword evidence="3" id="KW-1185">Reference proteome</keyword>
<dbReference type="SUPFAM" id="SSF54427">
    <property type="entry name" value="NTF2-like"/>
    <property type="match status" value="1"/>
</dbReference>
<dbReference type="Gene3D" id="3.10.450.50">
    <property type="match status" value="1"/>
</dbReference>
<feature type="domain" description="SnoaL-like" evidence="1">
    <location>
        <begin position="16"/>
        <end position="122"/>
    </location>
</feature>
<evidence type="ECO:0000313" key="2">
    <source>
        <dbReference type="EMBL" id="QLK27275.1"/>
    </source>
</evidence>